<reference evidence="3" key="1">
    <citation type="submission" date="2021-04" db="EMBL/GenBank/DDBJ databases">
        <authorList>
            <consortium name="Molecular Ecology Group"/>
        </authorList>
    </citation>
    <scope>NUCLEOTIDE SEQUENCE</scope>
</reference>
<dbReference type="Pfam" id="PF01408">
    <property type="entry name" value="GFO_IDH_MocA"/>
    <property type="match status" value="1"/>
</dbReference>
<dbReference type="Pfam" id="PF09166">
    <property type="entry name" value="Biliv-reduc_cat"/>
    <property type="match status" value="1"/>
</dbReference>
<protein>
    <recommendedName>
        <fullName evidence="5">Biliverdin reductase A</fullName>
    </recommendedName>
</protein>
<dbReference type="PANTHER" id="PTHR43377:SF1">
    <property type="entry name" value="BILIVERDIN REDUCTASE A"/>
    <property type="match status" value="1"/>
</dbReference>
<comment type="caution">
    <text evidence="3">The sequence shown here is derived from an EMBL/GenBank/DDBJ whole genome shotgun (WGS) entry which is preliminary data.</text>
</comment>
<dbReference type="GO" id="GO:0000166">
    <property type="term" value="F:nucleotide binding"/>
    <property type="evidence" value="ECO:0007669"/>
    <property type="project" value="InterPro"/>
</dbReference>
<keyword evidence="4" id="KW-1185">Reference proteome</keyword>
<dbReference type="GO" id="GO:0004074">
    <property type="term" value="F:biliverdin reductase [NAD(P)H] activity"/>
    <property type="evidence" value="ECO:0007669"/>
    <property type="project" value="InterPro"/>
</dbReference>
<dbReference type="Gene3D" id="3.30.360.10">
    <property type="entry name" value="Dihydrodipicolinate Reductase, domain 2"/>
    <property type="match status" value="1"/>
</dbReference>
<name>A0A8S3ZEZ3_9EUPU</name>
<sequence>MSVQKIYGVVVVGLGIAGKVRVRDLKEATCGFRLQGVVSRRPVQIEGVTAFSLEEALNSPSVDALIICAENALHEDYVRKGLESGKHVLVEYPVALSSQAARSLYELADEKRLVLHEEDIALLTESFNVLKAKAEKVELKAADYTVKGSYNGWIEDFDKSGLPFITGISGIQTMLALFGDLTVVGARLDKREDGFVAHADLKTKNGKPISMTFERTKTKEARREKKAIYEFEDGDIIDADKIPNSPQSKPGLFMQDLHLFYADVQNGKISDNAKHLSVRSLEIAEKIHSFF</sequence>
<evidence type="ECO:0000259" key="2">
    <source>
        <dbReference type="Pfam" id="PF09166"/>
    </source>
</evidence>
<proteinExistence type="predicted"/>
<evidence type="ECO:0000313" key="3">
    <source>
        <dbReference type="EMBL" id="CAG5128033.1"/>
    </source>
</evidence>
<dbReference type="SUPFAM" id="SSF51735">
    <property type="entry name" value="NAD(P)-binding Rossmann-fold domains"/>
    <property type="match status" value="1"/>
</dbReference>
<dbReference type="AlphaFoldDB" id="A0A8S3ZEZ3"/>
<organism evidence="3 4">
    <name type="scientific">Candidula unifasciata</name>
    <dbReference type="NCBI Taxonomy" id="100452"/>
    <lineage>
        <taxon>Eukaryota</taxon>
        <taxon>Metazoa</taxon>
        <taxon>Spiralia</taxon>
        <taxon>Lophotrochozoa</taxon>
        <taxon>Mollusca</taxon>
        <taxon>Gastropoda</taxon>
        <taxon>Heterobranchia</taxon>
        <taxon>Euthyneura</taxon>
        <taxon>Panpulmonata</taxon>
        <taxon>Eupulmonata</taxon>
        <taxon>Stylommatophora</taxon>
        <taxon>Helicina</taxon>
        <taxon>Helicoidea</taxon>
        <taxon>Geomitridae</taxon>
        <taxon>Candidula</taxon>
    </lineage>
</organism>
<dbReference type="GO" id="GO:0042167">
    <property type="term" value="P:heme catabolic process"/>
    <property type="evidence" value="ECO:0007669"/>
    <property type="project" value="InterPro"/>
</dbReference>
<dbReference type="InterPro" id="IPR036291">
    <property type="entry name" value="NAD(P)-bd_dom_sf"/>
</dbReference>
<gene>
    <name evidence="3" type="ORF">CUNI_LOCUS13591</name>
</gene>
<dbReference type="OrthoDB" id="2129491at2759"/>
<dbReference type="Proteomes" id="UP000678393">
    <property type="component" value="Unassembled WGS sequence"/>
</dbReference>
<dbReference type="InterPro" id="IPR051450">
    <property type="entry name" value="Gfo/Idh/MocA_Oxidoreductases"/>
</dbReference>
<dbReference type="InterPro" id="IPR000683">
    <property type="entry name" value="Gfo/Idh/MocA-like_OxRdtase_N"/>
</dbReference>
<feature type="domain" description="Biliverdin reductase catalytic" evidence="2">
    <location>
        <begin position="156"/>
        <end position="236"/>
    </location>
</feature>
<dbReference type="GO" id="GO:0008270">
    <property type="term" value="F:zinc ion binding"/>
    <property type="evidence" value="ECO:0007669"/>
    <property type="project" value="InterPro"/>
</dbReference>
<evidence type="ECO:0000259" key="1">
    <source>
        <dbReference type="Pfam" id="PF01408"/>
    </source>
</evidence>
<dbReference type="PANTHER" id="PTHR43377">
    <property type="entry name" value="BILIVERDIN REDUCTASE A"/>
    <property type="match status" value="1"/>
</dbReference>
<dbReference type="InterPro" id="IPR015249">
    <property type="entry name" value="Biliverdin_Rdtase_cat"/>
</dbReference>
<feature type="domain" description="Gfo/Idh/MocA-like oxidoreductase N-terminal" evidence="1">
    <location>
        <begin position="9"/>
        <end position="116"/>
    </location>
</feature>
<dbReference type="EMBL" id="CAJHNH020002896">
    <property type="protein sequence ID" value="CAG5128033.1"/>
    <property type="molecule type" value="Genomic_DNA"/>
</dbReference>
<accession>A0A8S3ZEZ3</accession>
<dbReference type="SUPFAM" id="SSF55347">
    <property type="entry name" value="Glyceraldehyde-3-phosphate dehydrogenase-like, C-terminal domain"/>
    <property type="match status" value="1"/>
</dbReference>
<dbReference type="Gene3D" id="3.40.50.720">
    <property type="entry name" value="NAD(P)-binding Rossmann-like Domain"/>
    <property type="match status" value="1"/>
</dbReference>
<evidence type="ECO:0000313" key="4">
    <source>
        <dbReference type="Proteomes" id="UP000678393"/>
    </source>
</evidence>
<evidence type="ECO:0008006" key="5">
    <source>
        <dbReference type="Google" id="ProtNLM"/>
    </source>
</evidence>